<organism evidence="1 2">
    <name type="scientific">Rosistilla carotiformis</name>
    <dbReference type="NCBI Taxonomy" id="2528017"/>
    <lineage>
        <taxon>Bacteria</taxon>
        <taxon>Pseudomonadati</taxon>
        <taxon>Planctomycetota</taxon>
        <taxon>Planctomycetia</taxon>
        <taxon>Pirellulales</taxon>
        <taxon>Pirellulaceae</taxon>
        <taxon>Rosistilla</taxon>
    </lineage>
</organism>
<dbReference type="AlphaFoldDB" id="A0A518JT87"/>
<proteinExistence type="predicted"/>
<dbReference type="EMBL" id="CP036348">
    <property type="protein sequence ID" value="QDV68738.1"/>
    <property type="molecule type" value="Genomic_DNA"/>
</dbReference>
<dbReference type="KEGG" id="rcf:Poly24_24510"/>
<keyword evidence="2" id="KW-1185">Reference proteome</keyword>
<gene>
    <name evidence="1" type="ORF">Poly24_24510</name>
</gene>
<protein>
    <submittedName>
        <fullName evidence="1">Uncharacterized protein</fullName>
    </submittedName>
</protein>
<evidence type="ECO:0000313" key="1">
    <source>
        <dbReference type="EMBL" id="QDV68738.1"/>
    </source>
</evidence>
<accession>A0A518JT87</accession>
<sequence>MFPQVESRMTRGQWATQQHLRSITLVLVLVGASITTAAPPSFLNMFTRRTVEADPNVEYELSEENGPWLILAACFGGEQGKQQASDLVMELRQDYNLPAYIHQEAYDYTRPLMGSGPQPVKMRHLNGRKYDSYAVLVGEFDSLQNPSIEKTLDLVKHAQPKSLDFSKTGKTSQRFAAFRQLQSKLFNKDSEKRQAGPMAMAFVSKNPLLPDEFFNAPVVDAFVRSMNEDVDHSLLDNPGKFTVVVRSFGGNATTDFGNGAGASKLVPNPNRLNKGAEQAHKMVVALRAKGVDAYEFHDRYRSIVTVGEFDRLGEEVPGGEFRYAPEILQTMQKYSAGKSIQQASHGTQLAANHIAGIPFDLNPHPIAVPRSSKRSLYAGALGFGG</sequence>
<name>A0A518JT87_9BACT</name>
<evidence type="ECO:0000313" key="2">
    <source>
        <dbReference type="Proteomes" id="UP000315082"/>
    </source>
</evidence>
<reference evidence="1 2" key="1">
    <citation type="submission" date="2019-02" db="EMBL/GenBank/DDBJ databases">
        <title>Deep-cultivation of Planctomycetes and their phenomic and genomic characterization uncovers novel biology.</title>
        <authorList>
            <person name="Wiegand S."/>
            <person name="Jogler M."/>
            <person name="Boedeker C."/>
            <person name="Pinto D."/>
            <person name="Vollmers J."/>
            <person name="Rivas-Marin E."/>
            <person name="Kohn T."/>
            <person name="Peeters S.H."/>
            <person name="Heuer A."/>
            <person name="Rast P."/>
            <person name="Oberbeckmann S."/>
            <person name="Bunk B."/>
            <person name="Jeske O."/>
            <person name="Meyerdierks A."/>
            <person name="Storesund J.E."/>
            <person name="Kallscheuer N."/>
            <person name="Luecker S."/>
            <person name="Lage O.M."/>
            <person name="Pohl T."/>
            <person name="Merkel B.J."/>
            <person name="Hornburger P."/>
            <person name="Mueller R.-W."/>
            <person name="Bruemmer F."/>
            <person name="Labrenz M."/>
            <person name="Spormann A.M."/>
            <person name="Op den Camp H."/>
            <person name="Overmann J."/>
            <person name="Amann R."/>
            <person name="Jetten M.S.M."/>
            <person name="Mascher T."/>
            <person name="Medema M.H."/>
            <person name="Devos D.P."/>
            <person name="Kaster A.-K."/>
            <person name="Ovreas L."/>
            <person name="Rohde M."/>
            <person name="Galperin M.Y."/>
            <person name="Jogler C."/>
        </authorList>
    </citation>
    <scope>NUCLEOTIDE SEQUENCE [LARGE SCALE GENOMIC DNA]</scope>
    <source>
        <strain evidence="1 2">Poly24</strain>
    </source>
</reference>
<dbReference type="Proteomes" id="UP000315082">
    <property type="component" value="Chromosome"/>
</dbReference>